<dbReference type="EMBL" id="FNTD01000005">
    <property type="protein sequence ID" value="SEE58767.1"/>
    <property type="molecule type" value="Genomic_DNA"/>
</dbReference>
<organism evidence="1 2">
    <name type="scientific">Streptomyces misionensis</name>
    <dbReference type="NCBI Taxonomy" id="67331"/>
    <lineage>
        <taxon>Bacteria</taxon>
        <taxon>Bacillati</taxon>
        <taxon>Actinomycetota</taxon>
        <taxon>Actinomycetes</taxon>
        <taxon>Kitasatosporales</taxon>
        <taxon>Streptomycetaceae</taxon>
        <taxon>Streptomyces</taxon>
    </lineage>
</organism>
<dbReference type="RefSeq" id="WP_143060511.1">
    <property type="nucleotide sequence ID" value="NZ_FNTD01000005.1"/>
</dbReference>
<dbReference type="AlphaFoldDB" id="A0A1H5K2M4"/>
<dbReference type="STRING" id="67331.SAMN04490357_7664"/>
<evidence type="ECO:0000313" key="1">
    <source>
        <dbReference type="EMBL" id="SEE58767.1"/>
    </source>
</evidence>
<sequence length="119" mass="12625">MSPQTRDRVAPIPRTIDGIADALPSALRAAFNAEARTTEAADLEACLSKWWATAVLEAAAPNDAATPPGTVSMTTVFLRRIAAGGAVDWNEIDAMRERRGAQHIDWDAIDRARVAAGAA</sequence>
<dbReference type="GeneID" id="95516612"/>
<evidence type="ECO:0000313" key="2">
    <source>
        <dbReference type="Proteomes" id="UP000182375"/>
    </source>
</evidence>
<dbReference type="Proteomes" id="UP000182375">
    <property type="component" value="Unassembled WGS sequence"/>
</dbReference>
<protein>
    <submittedName>
        <fullName evidence="1">Uncharacterized protein</fullName>
    </submittedName>
</protein>
<accession>A0A1H5K2M4</accession>
<name>A0A1H5K2M4_9ACTN</name>
<gene>
    <name evidence="1" type="ORF">SAMN04490357_7664</name>
</gene>
<reference evidence="1 2" key="1">
    <citation type="submission" date="2016-10" db="EMBL/GenBank/DDBJ databases">
        <authorList>
            <person name="de Groot N.N."/>
        </authorList>
    </citation>
    <scope>NUCLEOTIDE SEQUENCE [LARGE SCALE GENOMIC DNA]</scope>
    <source>
        <strain evidence="1 2">DSM 40306</strain>
    </source>
</reference>
<proteinExistence type="predicted"/>